<feature type="transmembrane region" description="Helical" evidence="1">
    <location>
        <begin position="330"/>
        <end position="353"/>
    </location>
</feature>
<dbReference type="PANTHER" id="PTHR43685">
    <property type="entry name" value="GLYCOSYLTRANSFERASE"/>
    <property type="match status" value="1"/>
</dbReference>
<feature type="transmembrane region" description="Helical" evidence="1">
    <location>
        <begin position="272"/>
        <end position="290"/>
    </location>
</feature>
<protein>
    <submittedName>
        <fullName evidence="3">Glycosyltransferase</fullName>
    </submittedName>
</protein>
<gene>
    <name evidence="3" type="ORF">IPP15_11275</name>
</gene>
<evidence type="ECO:0000259" key="2">
    <source>
        <dbReference type="Pfam" id="PF00535"/>
    </source>
</evidence>
<comment type="caution">
    <text evidence="3">The sequence shown here is derived from an EMBL/GenBank/DDBJ whole genome shotgun (WGS) entry which is preliminary data.</text>
</comment>
<organism evidence="3 4">
    <name type="scientific">Candidatus Opimibacter skivensis</name>
    <dbReference type="NCBI Taxonomy" id="2982028"/>
    <lineage>
        <taxon>Bacteria</taxon>
        <taxon>Pseudomonadati</taxon>
        <taxon>Bacteroidota</taxon>
        <taxon>Saprospiria</taxon>
        <taxon>Saprospirales</taxon>
        <taxon>Saprospiraceae</taxon>
        <taxon>Candidatus Opimibacter</taxon>
    </lineage>
</organism>
<dbReference type="Gene3D" id="3.90.550.10">
    <property type="entry name" value="Spore Coat Polysaccharide Biosynthesis Protein SpsA, Chain A"/>
    <property type="match status" value="1"/>
</dbReference>
<feature type="domain" description="Glycosyltransferase 2-like" evidence="2">
    <location>
        <begin position="43"/>
        <end position="153"/>
    </location>
</feature>
<keyword evidence="1" id="KW-0472">Membrane</keyword>
<evidence type="ECO:0000313" key="4">
    <source>
        <dbReference type="Proteomes" id="UP000808337"/>
    </source>
</evidence>
<dbReference type="EMBL" id="JADKGY010000008">
    <property type="protein sequence ID" value="MBK9982984.1"/>
    <property type="molecule type" value="Genomic_DNA"/>
</dbReference>
<keyword evidence="1" id="KW-1133">Transmembrane helix</keyword>
<feature type="transmembrane region" description="Helical" evidence="1">
    <location>
        <begin position="297"/>
        <end position="315"/>
    </location>
</feature>
<dbReference type="Proteomes" id="UP000808337">
    <property type="component" value="Unassembled WGS sequence"/>
</dbReference>
<accession>A0A9D7SY77</accession>
<proteinExistence type="predicted"/>
<evidence type="ECO:0000313" key="3">
    <source>
        <dbReference type="EMBL" id="MBK9982984.1"/>
    </source>
</evidence>
<dbReference type="PANTHER" id="PTHR43685:SF2">
    <property type="entry name" value="GLYCOSYLTRANSFERASE 2-LIKE DOMAIN-CONTAINING PROTEIN"/>
    <property type="match status" value="1"/>
</dbReference>
<reference evidence="3 4" key="1">
    <citation type="submission" date="2020-10" db="EMBL/GenBank/DDBJ databases">
        <title>Connecting structure to function with the recovery of over 1000 high-quality activated sludge metagenome-assembled genomes encoding full-length rRNA genes using long-read sequencing.</title>
        <authorList>
            <person name="Singleton C.M."/>
            <person name="Petriglieri F."/>
            <person name="Kristensen J.M."/>
            <person name="Kirkegaard R.H."/>
            <person name="Michaelsen T.Y."/>
            <person name="Andersen M.H."/>
            <person name="Karst S.M."/>
            <person name="Dueholm M.S."/>
            <person name="Nielsen P.H."/>
            <person name="Albertsen M."/>
        </authorList>
    </citation>
    <scope>NUCLEOTIDE SEQUENCE [LARGE SCALE GENOMIC DNA]</scope>
    <source>
        <strain evidence="3">Ribe_18-Q3-R11-54_MAXAC.273</strain>
    </source>
</reference>
<feature type="transmembrane region" description="Helical" evidence="1">
    <location>
        <begin position="7"/>
        <end position="26"/>
    </location>
</feature>
<dbReference type="AlphaFoldDB" id="A0A9D7SY77"/>
<keyword evidence="1" id="KW-0812">Transmembrane</keyword>
<dbReference type="InterPro" id="IPR001173">
    <property type="entry name" value="Glyco_trans_2-like"/>
</dbReference>
<evidence type="ECO:0000256" key="1">
    <source>
        <dbReference type="SAM" id="Phobius"/>
    </source>
</evidence>
<dbReference type="Pfam" id="PF00535">
    <property type="entry name" value="Glycos_transf_2"/>
    <property type="match status" value="1"/>
</dbReference>
<dbReference type="InterPro" id="IPR029044">
    <property type="entry name" value="Nucleotide-diphossugar_trans"/>
</dbReference>
<name>A0A9D7SY77_9BACT</name>
<sequence length="360" mass="41338">MIEIIQLIWLLCLLIISIYHLVVFRVDHKTAPTKSISIYPGVSIVIAVKNGTDQLIKNLDTILHQEYPVFEIILVDDHSDLTERKNLEAFISSWPHIKLFTSSGIGKKQALKMGIENAQYEFILYTDADCTPATNQWIKTMIDHNSNNGVVLGYSPYLKLPGFLNQLIRFETVMTGIHYLSWAMRGSPYMAVGRNSLYPRSLLLSSDPFRRHAEIPYGDDDLGLQAMLGHTSVETCLDKASHVITTPATSWTDWFKQKHRHLSAGHYYKTNLWWQPGMYGLALIGHWFLFPLMMNMSIWRGWLILSVIGLLIRWQNYDQWTKKLGDKDTIVVYPVLEIAYAIYLALIGAFTVISKKKTWN</sequence>
<dbReference type="InterPro" id="IPR050834">
    <property type="entry name" value="Glycosyltransf_2"/>
</dbReference>
<dbReference type="SUPFAM" id="SSF53448">
    <property type="entry name" value="Nucleotide-diphospho-sugar transferases"/>
    <property type="match status" value="1"/>
</dbReference>